<sequence length="31" mass="3348">RGRHKAGVNNVGKLYQPHTPGIVRQHLGGSL</sequence>
<name>X1ESE7_9ZZZZ</name>
<feature type="region of interest" description="Disordered" evidence="1">
    <location>
        <begin position="1"/>
        <end position="31"/>
    </location>
</feature>
<feature type="non-terminal residue" evidence="2">
    <location>
        <position position="1"/>
    </location>
</feature>
<reference evidence="2" key="1">
    <citation type="journal article" date="2014" name="Front. Microbiol.">
        <title>High frequency of phylogenetically diverse reductive dehalogenase-homologous genes in deep subseafloor sedimentary metagenomes.</title>
        <authorList>
            <person name="Kawai M."/>
            <person name="Futagami T."/>
            <person name="Toyoda A."/>
            <person name="Takaki Y."/>
            <person name="Nishi S."/>
            <person name="Hori S."/>
            <person name="Arai W."/>
            <person name="Tsubouchi T."/>
            <person name="Morono Y."/>
            <person name="Uchiyama I."/>
            <person name="Ito T."/>
            <person name="Fujiyama A."/>
            <person name="Inagaki F."/>
            <person name="Takami H."/>
        </authorList>
    </citation>
    <scope>NUCLEOTIDE SEQUENCE</scope>
    <source>
        <strain evidence="2">Expedition CK06-06</strain>
    </source>
</reference>
<evidence type="ECO:0000313" key="2">
    <source>
        <dbReference type="EMBL" id="GAH11548.1"/>
    </source>
</evidence>
<comment type="caution">
    <text evidence="2">The sequence shown here is derived from an EMBL/GenBank/DDBJ whole genome shotgun (WGS) entry which is preliminary data.</text>
</comment>
<organism evidence="2">
    <name type="scientific">marine sediment metagenome</name>
    <dbReference type="NCBI Taxonomy" id="412755"/>
    <lineage>
        <taxon>unclassified sequences</taxon>
        <taxon>metagenomes</taxon>
        <taxon>ecological metagenomes</taxon>
    </lineage>
</organism>
<dbReference type="AlphaFoldDB" id="X1ESE7"/>
<dbReference type="EMBL" id="BART01039192">
    <property type="protein sequence ID" value="GAH11548.1"/>
    <property type="molecule type" value="Genomic_DNA"/>
</dbReference>
<accession>X1ESE7</accession>
<proteinExistence type="predicted"/>
<gene>
    <name evidence="2" type="ORF">S01H4_64556</name>
</gene>
<protein>
    <submittedName>
        <fullName evidence="2">Uncharacterized protein</fullName>
    </submittedName>
</protein>
<evidence type="ECO:0000256" key="1">
    <source>
        <dbReference type="SAM" id="MobiDB-lite"/>
    </source>
</evidence>